<dbReference type="Pfam" id="PF18368">
    <property type="entry name" value="Ig_GlcNase"/>
    <property type="match status" value="1"/>
</dbReference>
<dbReference type="Gene3D" id="2.60.120.260">
    <property type="entry name" value="Galactose-binding domain-like"/>
    <property type="match status" value="1"/>
</dbReference>
<dbReference type="Proteomes" id="UP000215002">
    <property type="component" value="Chromosome"/>
</dbReference>
<feature type="domain" description="Glycoside hydrolase family 2 immunoglobulin-like beta-sandwich" evidence="4">
    <location>
        <begin position="290"/>
        <end position="396"/>
    </location>
</feature>
<evidence type="ECO:0000259" key="4">
    <source>
        <dbReference type="Pfam" id="PF00703"/>
    </source>
</evidence>
<dbReference type="InterPro" id="IPR006102">
    <property type="entry name" value="Ig-like_GH2"/>
</dbReference>
<dbReference type="EMBL" id="CP022743">
    <property type="protein sequence ID" value="ASU33563.1"/>
    <property type="molecule type" value="Genomic_DNA"/>
</dbReference>
<keyword evidence="2 8" id="KW-0378">Hydrolase</keyword>
<dbReference type="AlphaFoldDB" id="A0A223NUL3"/>
<dbReference type="InterPro" id="IPR041351">
    <property type="entry name" value="Ig_GlcNase"/>
</dbReference>
<name>A0A223NUL3_9SPHI</name>
<evidence type="ECO:0000259" key="5">
    <source>
        <dbReference type="Pfam" id="PF02836"/>
    </source>
</evidence>
<feature type="domain" description="Beta-mannosidase-like galactose-binding" evidence="7">
    <location>
        <begin position="134"/>
        <end position="264"/>
    </location>
</feature>
<dbReference type="InterPro" id="IPR006103">
    <property type="entry name" value="Glyco_hydro_2_cat"/>
</dbReference>
<evidence type="ECO:0000256" key="2">
    <source>
        <dbReference type="ARBA" id="ARBA00022801"/>
    </source>
</evidence>
<sequence length="944" mass="104682">MKALSAGFKLIVPMKKMISRAALGLISLFVLPVSLFAQNGAIKQVKLTNFDLQSSALVTADGVEISTTKYKSPVYWMPVKVPSTVLTGLVANHIYPDPYQGLNNMLIPDASDQFNKEYNLEQYSHLPNDPNPWKKPYWYRTSFKVPAGDKGRHFQLIFKGINYRAAVWVNGKQITDSTQMVGMFADYNLDITGAINAGGENALAVKIYPLDYPGYPAKEQLKALGPFYENGGPTGDIGKNVTMLCSVGWDWIPPVRDRNIGIWQPVYLRTTGAVTIGRPKLVTNLPNLPDTSVAKLFLNLTLSNHSGTANAGKLLVSIKPENFTGMPVQFSQNVTVAANGASLVNLDPAKISQLVIRQPHLWWPNGYGRANLYRIRLQYADAGGIADDTTFVFGIRTVSSKATMVGKFTRREFYVNGKRVHLNGGAWVPDMMVNRDSVRYDYEMHLCRNANVNLVRIWGGGVTPPDAFWNAADKYGEMVWSDFWITGDTQGEFKGSPDWPLEGNVFNKNVKSTIYRIRNHPSLLVWTGGNEGHARKELYDAMRDDIISLDGTRPYIPSSSGFAKLPAGWKGSWPDDQPSGVYSGGPYQWEDPKAYYKKADAGGDWVFKDETGLPSQPPYTTLAKTIPNLVWDTKLPFPLNDSWGYHDAATGAARYDLYNSEMVKRYGKPTSIVNFSDKMQLMNAVGYQGIFEAAGHKLTETGGVMLWKLNAALPSVVWQIYDWYLEPNAGYYALQNAVEPLHIQFNQNDSTVAIINRMHHATGMLTAKAEIYDIDSKRLNAFTIDHIGLADEGTQEVIKLKNALTGAKGVSFVVLNLTNTAGRTVSHNVYWMAPGNDLTALNDMPATKVDVKVLKAEKGVAENKWTMQFTNNTGKLAFFVRPQLMKNGEEVMPSYWTSSYFTLAPHESMTVSVSAPIAKLGSVTPMVLVEGWNLEKQVIGLGVK</sequence>
<dbReference type="Pfam" id="PF22666">
    <property type="entry name" value="Glyco_hydro_2_N2"/>
    <property type="match status" value="1"/>
</dbReference>
<dbReference type="InterPro" id="IPR013783">
    <property type="entry name" value="Ig-like_fold"/>
</dbReference>
<dbReference type="Pfam" id="PF00703">
    <property type="entry name" value="Glyco_hydro_2"/>
    <property type="match status" value="1"/>
</dbReference>
<evidence type="ECO:0000256" key="1">
    <source>
        <dbReference type="ARBA" id="ARBA00007401"/>
    </source>
</evidence>
<organism evidence="8 9">
    <name type="scientific">Mucilaginibacter xinganensis</name>
    <dbReference type="NCBI Taxonomy" id="1234841"/>
    <lineage>
        <taxon>Bacteria</taxon>
        <taxon>Pseudomonadati</taxon>
        <taxon>Bacteroidota</taxon>
        <taxon>Sphingobacteriia</taxon>
        <taxon>Sphingobacteriales</taxon>
        <taxon>Sphingobacteriaceae</taxon>
        <taxon>Mucilaginibacter</taxon>
    </lineage>
</organism>
<dbReference type="InterPro" id="IPR036156">
    <property type="entry name" value="Beta-gal/glucu_dom_sf"/>
</dbReference>
<dbReference type="GO" id="GO:0005975">
    <property type="term" value="P:carbohydrate metabolic process"/>
    <property type="evidence" value="ECO:0007669"/>
    <property type="project" value="InterPro"/>
</dbReference>
<evidence type="ECO:0000259" key="7">
    <source>
        <dbReference type="Pfam" id="PF22666"/>
    </source>
</evidence>
<feature type="domain" description="Exo-beta-D-glucosaminidase Ig-fold" evidence="6">
    <location>
        <begin position="830"/>
        <end position="934"/>
    </location>
</feature>
<evidence type="ECO:0000313" key="9">
    <source>
        <dbReference type="Proteomes" id="UP000215002"/>
    </source>
</evidence>
<accession>A0A223NUL3</accession>
<keyword evidence="9" id="KW-1185">Reference proteome</keyword>
<feature type="domain" description="Glycoside hydrolase family 2 catalytic" evidence="5">
    <location>
        <begin position="503"/>
        <end position="554"/>
    </location>
</feature>
<evidence type="ECO:0000313" key="8">
    <source>
        <dbReference type="EMBL" id="ASU33563.1"/>
    </source>
</evidence>
<dbReference type="PANTHER" id="PTHR43536:SF1">
    <property type="entry name" value="MANNOSYLGLYCOPROTEIN ENDO-BETA-MANNOSIDASE"/>
    <property type="match status" value="1"/>
</dbReference>
<dbReference type="InterPro" id="IPR017853">
    <property type="entry name" value="GH"/>
</dbReference>
<dbReference type="Pfam" id="PF02836">
    <property type="entry name" value="Glyco_hydro_2_C"/>
    <property type="match status" value="1"/>
</dbReference>
<dbReference type="InterPro" id="IPR008979">
    <property type="entry name" value="Galactose-bd-like_sf"/>
</dbReference>
<dbReference type="KEGG" id="muc:MuYL_1667"/>
<proteinExistence type="inferred from homology"/>
<protein>
    <submittedName>
        <fullName evidence="8">Glycoside hydrolase family 2</fullName>
    </submittedName>
</protein>
<gene>
    <name evidence="8" type="ORF">MuYL_1667</name>
</gene>
<dbReference type="GO" id="GO:0004553">
    <property type="term" value="F:hydrolase activity, hydrolyzing O-glycosyl compounds"/>
    <property type="evidence" value="ECO:0007669"/>
    <property type="project" value="InterPro"/>
</dbReference>
<evidence type="ECO:0000256" key="3">
    <source>
        <dbReference type="ARBA" id="ARBA00023295"/>
    </source>
</evidence>
<dbReference type="PANTHER" id="PTHR43536">
    <property type="entry name" value="MANNOSYLGLYCOPROTEIN ENDO-BETA-MANNOSIDASE"/>
    <property type="match status" value="1"/>
</dbReference>
<dbReference type="SUPFAM" id="SSF51445">
    <property type="entry name" value="(Trans)glycosidases"/>
    <property type="match status" value="1"/>
</dbReference>
<dbReference type="InterPro" id="IPR054593">
    <property type="entry name" value="Beta-mannosidase-like_N2"/>
</dbReference>
<keyword evidence="3" id="KW-0326">Glycosidase</keyword>
<dbReference type="InterPro" id="IPR043534">
    <property type="entry name" value="EBDG/EBM"/>
</dbReference>
<reference evidence="8 9" key="1">
    <citation type="submission" date="2017-08" db="EMBL/GenBank/DDBJ databases">
        <title>Complete genome sequence of Mucilaginibacter sp. strain BJC16-A31.</title>
        <authorList>
            <consortium name="Henan University of Science and Technology"/>
            <person name="You X."/>
        </authorList>
    </citation>
    <scope>NUCLEOTIDE SEQUENCE [LARGE SCALE GENOMIC DNA]</scope>
    <source>
        <strain evidence="8 9">BJC16-A31</strain>
    </source>
</reference>
<dbReference type="SUPFAM" id="SSF49303">
    <property type="entry name" value="beta-Galactosidase/glucuronidase domain"/>
    <property type="match status" value="3"/>
</dbReference>
<dbReference type="SUPFAM" id="SSF49785">
    <property type="entry name" value="Galactose-binding domain-like"/>
    <property type="match status" value="1"/>
</dbReference>
<dbReference type="Gene3D" id="2.60.40.10">
    <property type="entry name" value="Immunoglobulins"/>
    <property type="match status" value="2"/>
</dbReference>
<evidence type="ECO:0000259" key="6">
    <source>
        <dbReference type="Pfam" id="PF18368"/>
    </source>
</evidence>
<dbReference type="Gene3D" id="3.20.20.80">
    <property type="entry name" value="Glycosidases"/>
    <property type="match status" value="1"/>
</dbReference>
<comment type="similarity">
    <text evidence="1">Belongs to the glycosyl hydrolase 2 family.</text>
</comment>